<accession>A0ABR3EKE7</accession>
<reference evidence="2 3" key="1">
    <citation type="submission" date="2024-02" db="EMBL/GenBank/DDBJ databases">
        <title>A draft genome for the cacao thread blight pathogen Marasmius crinis-equi.</title>
        <authorList>
            <person name="Cohen S.P."/>
            <person name="Baruah I.K."/>
            <person name="Amoako-Attah I."/>
            <person name="Bukari Y."/>
            <person name="Meinhardt L.W."/>
            <person name="Bailey B.A."/>
        </authorList>
    </citation>
    <scope>NUCLEOTIDE SEQUENCE [LARGE SCALE GENOMIC DNA]</scope>
    <source>
        <strain evidence="2 3">GH-76</strain>
    </source>
</reference>
<dbReference type="EMBL" id="JBAHYK010003648">
    <property type="protein sequence ID" value="KAL0563333.1"/>
    <property type="molecule type" value="Genomic_DNA"/>
</dbReference>
<gene>
    <name evidence="2" type="ORF">V5O48_018739</name>
</gene>
<name>A0ABR3EKE7_9AGAR</name>
<evidence type="ECO:0000313" key="3">
    <source>
        <dbReference type="Proteomes" id="UP001465976"/>
    </source>
</evidence>
<evidence type="ECO:0000313" key="2">
    <source>
        <dbReference type="EMBL" id="KAL0563333.1"/>
    </source>
</evidence>
<feature type="region of interest" description="Disordered" evidence="1">
    <location>
        <begin position="68"/>
        <end position="92"/>
    </location>
</feature>
<sequence length="168" mass="19178">MQPNGNLVQDEARLAAPEEISLQLELHGKSEYEWLSARGWSGAKLLEIIRLRRDSRQEQLAGLEKQMEEARERSDVAKHSPSLLKPLRQPAQIRESAIPPNQRLRMKFKGDFRRARREICDLAHQICALSGPPYPNWWLEKRVKPSPAVDDLVNRIGGMGMGDTTMSE</sequence>
<proteinExistence type="predicted"/>
<dbReference type="Proteomes" id="UP001465976">
    <property type="component" value="Unassembled WGS sequence"/>
</dbReference>
<feature type="compositionally biased region" description="Basic and acidic residues" evidence="1">
    <location>
        <begin position="68"/>
        <end position="78"/>
    </location>
</feature>
<keyword evidence="3" id="KW-1185">Reference proteome</keyword>
<evidence type="ECO:0000256" key="1">
    <source>
        <dbReference type="SAM" id="MobiDB-lite"/>
    </source>
</evidence>
<organism evidence="2 3">
    <name type="scientific">Marasmius crinis-equi</name>
    <dbReference type="NCBI Taxonomy" id="585013"/>
    <lineage>
        <taxon>Eukaryota</taxon>
        <taxon>Fungi</taxon>
        <taxon>Dikarya</taxon>
        <taxon>Basidiomycota</taxon>
        <taxon>Agaricomycotina</taxon>
        <taxon>Agaricomycetes</taxon>
        <taxon>Agaricomycetidae</taxon>
        <taxon>Agaricales</taxon>
        <taxon>Marasmiineae</taxon>
        <taxon>Marasmiaceae</taxon>
        <taxon>Marasmius</taxon>
    </lineage>
</organism>
<comment type="caution">
    <text evidence="2">The sequence shown here is derived from an EMBL/GenBank/DDBJ whole genome shotgun (WGS) entry which is preliminary data.</text>
</comment>
<protein>
    <submittedName>
        <fullName evidence="2">Uncharacterized protein</fullName>
    </submittedName>
</protein>